<dbReference type="AlphaFoldDB" id="A0A7X5UNR7"/>
<evidence type="ECO:0000259" key="5">
    <source>
        <dbReference type="SMART" id="SM00829"/>
    </source>
</evidence>
<keyword evidence="7" id="KW-1185">Reference proteome</keyword>
<dbReference type="GO" id="GO:0016491">
    <property type="term" value="F:oxidoreductase activity"/>
    <property type="evidence" value="ECO:0007669"/>
    <property type="project" value="UniProtKB-KW"/>
</dbReference>
<evidence type="ECO:0000256" key="4">
    <source>
        <dbReference type="ARBA" id="ARBA00023002"/>
    </source>
</evidence>
<dbReference type="InterPro" id="IPR013154">
    <property type="entry name" value="ADH-like_N"/>
</dbReference>
<dbReference type="InterPro" id="IPR011032">
    <property type="entry name" value="GroES-like_sf"/>
</dbReference>
<comment type="caution">
    <text evidence="6">The sequence shown here is derived from an EMBL/GenBank/DDBJ whole genome shotgun (WGS) entry which is preliminary data.</text>
</comment>
<keyword evidence="2" id="KW-0479">Metal-binding</keyword>
<feature type="domain" description="Enoyl reductase (ER)" evidence="5">
    <location>
        <begin position="12"/>
        <end position="353"/>
    </location>
</feature>
<dbReference type="Pfam" id="PF08240">
    <property type="entry name" value="ADH_N"/>
    <property type="match status" value="1"/>
</dbReference>
<dbReference type="PANTHER" id="PTHR43401">
    <property type="entry name" value="L-THREONINE 3-DEHYDROGENASE"/>
    <property type="match status" value="1"/>
</dbReference>
<evidence type="ECO:0000256" key="3">
    <source>
        <dbReference type="ARBA" id="ARBA00022833"/>
    </source>
</evidence>
<dbReference type="GO" id="GO:0046872">
    <property type="term" value="F:metal ion binding"/>
    <property type="evidence" value="ECO:0007669"/>
    <property type="project" value="UniProtKB-KW"/>
</dbReference>
<proteinExistence type="predicted"/>
<dbReference type="EMBL" id="JAAOYM010000001">
    <property type="protein sequence ID" value="NIJ11401.1"/>
    <property type="molecule type" value="Genomic_DNA"/>
</dbReference>
<dbReference type="Pfam" id="PF00107">
    <property type="entry name" value="ADH_zinc_N"/>
    <property type="match status" value="1"/>
</dbReference>
<evidence type="ECO:0000256" key="1">
    <source>
        <dbReference type="ARBA" id="ARBA00001947"/>
    </source>
</evidence>
<accession>A0A7X5UNR7</accession>
<dbReference type="InterPro" id="IPR050129">
    <property type="entry name" value="Zn_alcohol_dh"/>
</dbReference>
<protein>
    <submittedName>
        <fullName evidence="6">Threonine dehydrogenase-like Zn-dependent dehydrogenase</fullName>
    </submittedName>
</protein>
<name>A0A7X5UNR7_9PSEU</name>
<keyword evidence="3" id="KW-0862">Zinc</keyword>
<evidence type="ECO:0000256" key="2">
    <source>
        <dbReference type="ARBA" id="ARBA00022723"/>
    </source>
</evidence>
<dbReference type="SUPFAM" id="SSF51735">
    <property type="entry name" value="NAD(P)-binding Rossmann-fold domains"/>
    <property type="match status" value="1"/>
</dbReference>
<comment type="cofactor">
    <cofactor evidence="1">
        <name>Zn(2+)</name>
        <dbReference type="ChEBI" id="CHEBI:29105"/>
    </cofactor>
</comment>
<keyword evidence="4" id="KW-0560">Oxidoreductase</keyword>
<sequence length="367" mass="38392">MADMVRAAVQVGPRKIEIRELPRPKIGPDDGLLRVEANGICGSDVEIYKGHMRGDGGPFVPGHEPLGIVEEVGERAAQRWNVQPGDRVALEVIVPCRSCHNCLTGRYQSCPNRKYGHGVTPLDVEPGLWGGLAEYLYLTPGAVLHKVDASLPAELAAMFNPLGAGVRWAVHLGGAGLGDTVLVLGAGQRGIASVIAAKAAGAGTVIVTGLESDAHKLALAKEFGADHTVVVDGDGGVDVVERVREITDGAMADVVLELTPMATQPVTDALLAARHGGRVVLAGLKGNRDVPLKTDLIINRALSVAGAFGVDARAYAEAIAIIESRRFPLEKLHTHTFGLEDTALAIQTLAGEVPGSQAVHVSVHPNS</sequence>
<dbReference type="InterPro" id="IPR020843">
    <property type="entry name" value="ER"/>
</dbReference>
<evidence type="ECO:0000313" key="6">
    <source>
        <dbReference type="EMBL" id="NIJ11401.1"/>
    </source>
</evidence>
<evidence type="ECO:0000313" key="7">
    <source>
        <dbReference type="Proteomes" id="UP000545493"/>
    </source>
</evidence>
<dbReference type="SMART" id="SM00829">
    <property type="entry name" value="PKS_ER"/>
    <property type="match status" value="1"/>
</dbReference>
<dbReference type="RefSeq" id="WP_167168689.1">
    <property type="nucleotide sequence ID" value="NZ_JAAOYM010000001.1"/>
</dbReference>
<organism evidence="6 7">
    <name type="scientific">Saccharomonospora amisosensis</name>
    <dbReference type="NCBI Taxonomy" id="1128677"/>
    <lineage>
        <taxon>Bacteria</taxon>
        <taxon>Bacillati</taxon>
        <taxon>Actinomycetota</taxon>
        <taxon>Actinomycetes</taxon>
        <taxon>Pseudonocardiales</taxon>
        <taxon>Pseudonocardiaceae</taxon>
        <taxon>Saccharomonospora</taxon>
    </lineage>
</organism>
<dbReference type="InterPro" id="IPR036291">
    <property type="entry name" value="NAD(P)-bd_dom_sf"/>
</dbReference>
<dbReference type="Proteomes" id="UP000545493">
    <property type="component" value="Unassembled WGS sequence"/>
</dbReference>
<dbReference type="PANTHER" id="PTHR43401:SF2">
    <property type="entry name" value="L-THREONINE 3-DEHYDROGENASE"/>
    <property type="match status" value="1"/>
</dbReference>
<dbReference type="Gene3D" id="3.40.50.720">
    <property type="entry name" value="NAD(P)-binding Rossmann-like Domain"/>
    <property type="match status" value="1"/>
</dbReference>
<gene>
    <name evidence="6" type="ORF">FHU38_001745</name>
</gene>
<dbReference type="InterPro" id="IPR013149">
    <property type="entry name" value="ADH-like_C"/>
</dbReference>
<dbReference type="Gene3D" id="3.90.180.10">
    <property type="entry name" value="Medium-chain alcohol dehydrogenases, catalytic domain"/>
    <property type="match status" value="1"/>
</dbReference>
<dbReference type="SUPFAM" id="SSF50129">
    <property type="entry name" value="GroES-like"/>
    <property type="match status" value="1"/>
</dbReference>
<reference evidence="6 7" key="1">
    <citation type="submission" date="2020-03" db="EMBL/GenBank/DDBJ databases">
        <title>Sequencing the genomes of 1000 actinobacteria strains.</title>
        <authorList>
            <person name="Klenk H.-P."/>
        </authorList>
    </citation>
    <scope>NUCLEOTIDE SEQUENCE [LARGE SCALE GENOMIC DNA]</scope>
    <source>
        <strain evidence="6 7">DSM 45685</strain>
    </source>
</reference>